<dbReference type="Pfam" id="PF25461">
    <property type="entry name" value="Beta-barrel_SelB"/>
    <property type="match status" value="1"/>
</dbReference>
<dbReference type="InterPro" id="IPR050055">
    <property type="entry name" value="EF-Tu_GTPase"/>
</dbReference>
<dbReference type="RefSeq" id="WP_163205831.1">
    <property type="nucleotide sequence ID" value="NZ_JAAGWG010000018.1"/>
</dbReference>
<dbReference type="InterPro" id="IPR000795">
    <property type="entry name" value="T_Tr_GTP-bd_dom"/>
</dbReference>
<protein>
    <recommendedName>
        <fullName evidence="2">Selenocysteine-specific elongation factor</fullName>
    </recommendedName>
    <alternativeName>
        <fullName evidence="7">SelB translation factor</fullName>
    </alternativeName>
</protein>
<dbReference type="EMBL" id="JAAGWG010000018">
    <property type="protein sequence ID" value="NEK86646.1"/>
    <property type="molecule type" value="Genomic_DNA"/>
</dbReference>
<dbReference type="GO" id="GO:0005525">
    <property type="term" value="F:GTP binding"/>
    <property type="evidence" value="ECO:0007669"/>
    <property type="project" value="UniProtKB-KW"/>
</dbReference>
<sequence>MDVIATAGHVDHGKSALVRALTGMEPDRWAEERRRGLTIDLGFAWTTLPSGRRLAVVDVPGHERFVGNMLAGVGSVPAALVVVAADDGWSAQTAEHVAVLDALGVRRALLAVTKSDLADPAPVVADVRQRLAATSMGDVPAVAVSSVTGQGLPELTTALEALLAGLPASDAAAPVRLWIDRAFTIRGAGTVVTGTLAAGTVTPEDRLLLGGREVTVRGVQSLGAPVERAQATARVALNLRGVAVEELSRGDALLTPGAFRLTDVVDVTLAVEPDERLPAEPVVHVGSATVGARLRPLDGAAVRLRLTAPLPLRVGDRLLLRDPGARRVLGADVRDVDPPELRRRGAARQRGAELAAQPEGDAGAAADLARRRIVRAADFAAMGWPVPAGATEQGPWLLAPGLADELAARVPDVVTRFRRLRPLEPGPPVEVVRRALDLPDADLVASLVRPPLVLREGRVVDGDAVLPPTVQKAVDDIRARLVLDPFAAPEAPELVVAGLGVRELAAAVRSGQLVRVGEGVYLAPDVGGVARNRLATIPQPFTLSQARQAWGTSRRVAVPLMEWLDAQGVTERLPDNTRRLR</sequence>
<dbReference type="GO" id="GO:0003746">
    <property type="term" value="F:translation elongation factor activity"/>
    <property type="evidence" value="ECO:0007669"/>
    <property type="project" value="UniProtKB-KW"/>
</dbReference>
<dbReference type="Pfam" id="PF03144">
    <property type="entry name" value="GTP_EFTU_D2"/>
    <property type="match status" value="1"/>
</dbReference>
<dbReference type="GO" id="GO:0005737">
    <property type="term" value="C:cytoplasm"/>
    <property type="evidence" value="ECO:0007669"/>
    <property type="project" value="UniProtKB-SubCell"/>
</dbReference>
<dbReference type="SUPFAM" id="SSF52540">
    <property type="entry name" value="P-loop containing nucleoside triphosphate hydrolases"/>
    <property type="match status" value="1"/>
</dbReference>
<dbReference type="AlphaFoldDB" id="A0A6L9W3I1"/>
<evidence type="ECO:0000256" key="1">
    <source>
        <dbReference type="ARBA" id="ARBA00004496"/>
    </source>
</evidence>
<dbReference type="Pfam" id="PF09107">
    <property type="entry name" value="WHD_3rd_SelB"/>
    <property type="match status" value="1"/>
</dbReference>
<dbReference type="InterPro" id="IPR027417">
    <property type="entry name" value="P-loop_NTPase"/>
</dbReference>
<comment type="caution">
    <text evidence="9">The sequence shown here is derived from an EMBL/GenBank/DDBJ whole genome shotgun (WGS) entry which is preliminary data.</text>
</comment>
<comment type="subcellular location">
    <subcellularLocation>
        <location evidence="1">Cytoplasm</location>
    </subcellularLocation>
</comment>
<dbReference type="GO" id="GO:0003723">
    <property type="term" value="F:RNA binding"/>
    <property type="evidence" value="ECO:0007669"/>
    <property type="project" value="InterPro"/>
</dbReference>
<dbReference type="SUPFAM" id="SSF50447">
    <property type="entry name" value="Translation proteins"/>
    <property type="match status" value="1"/>
</dbReference>
<dbReference type="PANTHER" id="PTHR43721:SF22">
    <property type="entry name" value="ELONGATION FACTOR TU, MITOCHONDRIAL"/>
    <property type="match status" value="1"/>
</dbReference>
<reference evidence="9 10" key="1">
    <citation type="submission" date="2019-12" db="EMBL/GenBank/DDBJ databases">
        <title>the WGS of Blastococcus saxobsidens 67B17.</title>
        <authorList>
            <person name="Jiang Z."/>
        </authorList>
    </citation>
    <scope>NUCLEOTIDE SEQUENCE [LARGE SCALE GENOMIC DNA]</scope>
    <source>
        <strain evidence="9 10">67B17</strain>
    </source>
</reference>
<proteinExistence type="predicted"/>
<name>A0A6L9W3I1_9ACTN</name>
<dbReference type="CDD" id="cd04171">
    <property type="entry name" value="SelB"/>
    <property type="match status" value="1"/>
</dbReference>
<keyword evidence="4" id="KW-0648">Protein biosynthesis</keyword>
<evidence type="ECO:0000256" key="6">
    <source>
        <dbReference type="ARBA" id="ARBA00025526"/>
    </source>
</evidence>
<keyword evidence="5" id="KW-0547">Nucleotide-binding</keyword>
<gene>
    <name evidence="9" type="primary">selB</name>
    <name evidence="9" type="ORF">GCU60_12915</name>
</gene>
<dbReference type="InterPro" id="IPR057335">
    <property type="entry name" value="Beta-barrel_SelB"/>
</dbReference>
<dbReference type="GO" id="GO:0001514">
    <property type="term" value="P:selenocysteine incorporation"/>
    <property type="evidence" value="ECO:0007669"/>
    <property type="project" value="InterPro"/>
</dbReference>
<dbReference type="InterPro" id="IPR004535">
    <property type="entry name" value="Transl_elong_SelB"/>
</dbReference>
<evidence type="ECO:0000256" key="3">
    <source>
        <dbReference type="ARBA" id="ARBA00022490"/>
    </source>
</evidence>
<dbReference type="Pfam" id="PF00009">
    <property type="entry name" value="GTP_EFTU"/>
    <property type="match status" value="1"/>
</dbReference>
<organism evidence="9 10">
    <name type="scientific">Blastococcus saxobsidens</name>
    <dbReference type="NCBI Taxonomy" id="138336"/>
    <lineage>
        <taxon>Bacteria</taxon>
        <taxon>Bacillati</taxon>
        <taxon>Actinomycetota</taxon>
        <taxon>Actinomycetes</taxon>
        <taxon>Geodermatophilales</taxon>
        <taxon>Geodermatophilaceae</taxon>
        <taxon>Blastococcus</taxon>
    </lineage>
</organism>
<dbReference type="Proteomes" id="UP000479241">
    <property type="component" value="Unassembled WGS sequence"/>
</dbReference>
<dbReference type="Gene3D" id="1.10.10.10">
    <property type="entry name" value="Winged helix-like DNA-binding domain superfamily/Winged helix DNA-binding domain"/>
    <property type="match status" value="1"/>
</dbReference>
<dbReference type="InterPro" id="IPR009000">
    <property type="entry name" value="Transl_B-barrel_sf"/>
</dbReference>
<keyword evidence="9" id="KW-0251">Elongation factor</keyword>
<dbReference type="GO" id="GO:0003924">
    <property type="term" value="F:GTPase activity"/>
    <property type="evidence" value="ECO:0007669"/>
    <property type="project" value="InterPro"/>
</dbReference>
<dbReference type="InterPro" id="IPR015191">
    <property type="entry name" value="SelB_WHD4"/>
</dbReference>
<dbReference type="NCBIfam" id="TIGR00475">
    <property type="entry name" value="selB"/>
    <property type="match status" value="1"/>
</dbReference>
<keyword evidence="5" id="KW-0342">GTP-binding</keyword>
<evidence type="ECO:0000313" key="9">
    <source>
        <dbReference type="EMBL" id="NEK86646.1"/>
    </source>
</evidence>
<evidence type="ECO:0000313" key="10">
    <source>
        <dbReference type="Proteomes" id="UP000479241"/>
    </source>
</evidence>
<dbReference type="PANTHER" id="PTHR43721">
    <property type="entry name" value="ELONGATION FACTOR TU-RELATED"/>
    <property type="match status" value="1"/>
</dbReference>
<keyword evidence="3" id="KW-0963">Cytoplasm</keyword>
<dbReference type="InterPro" id="IPR036388">
    <property type="entry name" value="WH-like_DNA-bd_sf"/>
</dbReference>
<feature type="domain" description="Tr-type G" evidence="8">
    <location>
        <begin position="1"/>
        <end position="168"/>
    </location>
</feature>
<evidence type="ECO:0000256" key="2">
    <source>
        <dbReference type="ARBA" id="ARBA00015953"/>
    </source>
</evidence>
<evidence type="ECO:0000256" key="4">
    <source>
        <dbReference type="ARBA" id="ARBA00022917"/>
    </source>
</evidence>
<accession>A0A6L9W3I1</accession>
<dbReference type="InterPro" id="IPR004161">
    <property type="entry name" value="EFTu-like_2"/>
</dbReference>
<evidence type="ECO:0000259" key="8">
    <source>
        <dbReference type="PROSITE" id="PS51722"/>
    </source>
</evidence>
<dbReference type="Gene3D" id="3.40.50.300">
    <property type="entry name" value="P-loop containing nucleotide triphosphate hydrolases"/>
    <property type="match status" value="1"/>
</dbReference>
<dbReference type="PROSITE" id="PS51722">
    <property type="entry name" value="G_TR_2"/>
    <property type="match status" value="1"/>
</dbReference>
<dbReference type="Gene3D" id="2.40.30.10">
    <property type="entry name" value="Translation factors"/>
    <property type="match status" value="1"/>
</dbReference>
<evidence type="ECO:0000256" key="7">
    <source>
        <dbReference type="ARBA" id="ARBA00031615"/>
    </source>
</evidence>
<comment type="function">
    <text evidence="6">Translation factor necessary for the incorporation of selenocysteine into proteins. It probably replaces EF-Tu for the insertion of selenocysteine directed by the UGA codon. SelB binds GTP and GDP.</text>
</comment>
<evidence type="ECO:0000256" key="5">
    <source>
        <dbReference type="ARBA" id="ARBA00023134"/>
    </source>
</evidence>